<comment type="caution">
    <text evidence="3">The sequence shown here is derived from an EMBL/GenBank/DDBJ whole genome shotgun (WGS) entry which is preliminary data.</text>
</comment>
<evidence type="ECO:0000313" key="3">
    <source>
        <dbReference type="EMBL" id="TDC29049.1"/>
    </source>
</evidence>
<dbReference type="Pfam" id="PF13320">
    <property type="entry name" value="GH123_cat"/>
    <property type="match status" value="1"/>
</dbReference>
<dbReference type="InterPro" id="IPR058502">
    <property type="entry name" value="PLL-like_beta-prop"/>
</dbReference>
<dbReference type="EMBL" id="SMKA01000066">
    <property type="protein sequence ID" value="TDC29049.1"/>
    <property type="molecule type" value="Genomic_DNA"/>
</dbReference>
<protein>
    <submittedName>
        <fullName evidence="3">DUF4091 domain-containing protein</fullName>
    </submittedName>
</protein>
<dbReference type="Gene3D" id="2.60.120.430">
    <property type="entry name" value="Galactose-binding lectin"/>
    <property type="match status" value="1"/>
</dbReference>
<dbReference type="PROSITE" id="PS51318">
    <property type="entry name" value="TAT"/>
    <property type="match status" value="1"/>
</dbReference>
<dbReference type="InterPro" id="IPR025150">
    <property type="entry name" value="GH123_cat"/>
</dbReference>
<gene>
    <name evidence="3" type="ORF">E1261_16775</name>
</gene>
<sequence length="1190" mass="128956">MESIDNQRGFAMTDSAQIQPSRRQMLGWLTAGTAAAGLPLLDTRAANALAAAPAGAAAAPLTVWLPSPADKVRRDRPFPGSSPATISLAAARNEYESGQFVVRTTSGTTLLAVSAGELTGPGGAKLTGIEVFEQHYVQVEKTWPESQPKYMPGPWPDALAPLPRTRVLSVGSGSNQGIWFTVHIPKGQPAGLYTGSITLTGGTSPVSIPVEVEVWPFEIPDTASTATAAAIWYQQVARHYGLAHTDPQHEPMMRKYYELQKKYRLISTDPPGPFRAATAPNGLWPGPGLEPEPADFLRSADRYLLDPSAGRYRIPLYATGDYNTGFTFDAAKVRQVLQGLRERGIVDRGYFYWADEPMNDTAFAHVKKFFADVSAVAPDIDHVLTLTDPPNQDLLDFVRAWCFVITVPKPELPGIVDALKARGDTVWWYTAWRHAYPLPSMFLADSSVSARMLPWIQYSHGIEGWLFWSTTVFGKWEHDRGYAPSDRWTDPFPLPGGDAGDGYLMYPGPDGPVPSIRLDNLRDGFEDLEYLALYDRRAAELAAGWDLAVPAKPLQSYHDVLHTGPAPYRDDPALFHRIRRQVGAEVAQLFGSAPAVVRIERSTAHGVVVELITGRNNPVTVGGISSQPVQTTATGARHRVVLEIPAGQRDIAITVGGSTFSRTVEIRPVAVPHDIPINSFETAADVARLVTQEASATWSDQHPTTGRHSAKLVFNANAADPAWSGVYFYTARENRPDNSIGRTDWSKIDAIAFDAYNDSDDVAVIYCDFHDPVRLDNGNPFYLSPRKHQRVVIPLTGLASDLPRITSIHLRTPKRSTPLTVFIDNVHFQRSRTDLPVPGTWSRQDADRLLTVQTVQADGSIRYLQQDGSGWTATSLPAGVAGAVASALDPAGRMNLFALTSSGVVKWSRNGQHVLLDLTPTNGTKQQLTGRPAAIVDATGRMAYFVRSVDGHLIHGRQSAPGSAVWTAVYVTDSSGARVRISGDPAAAQDVSGNLTYMARNLAGELWHGWESAPGNNQWIGDRILQGGTGEVVRLEGRPAMAQDISGRLTFHARNAAGAYVHGWQSTPGNGPWRWDLLPLTVTVDGAAETVTVAGDPVSALDASGKLVSFVRTTDNRIFHNWQRHPGSGPWDATVVRVGTAYASVSGDGAVGQDSTGVLHYFAPTAAGPLGHWYQYGPGVGPWQSGPLPS</sequence>
<dbReference type="InterPro" id="IPR006311">
    <property type="entry name" value="TAT_signal"/>
</dbReference>
<feature type="domain" description="PLL-like beta propeller" evidence="2">
    <location>
        <begin position="867"/>
        <end position="1175"/>
    </location>
</feature>
<dbReference type="OrthoDB" id="3579255at2"/>
<feature type="domain" description="Glycoside hydrolase 123 catalytic" evidence="1">
    <location>
        <begin position="334"/>
        <end position="532"/>
    </location>
</feature>
<proteinExistence type="predicted"/>
<evidence type="ECO:0000259" key="1">
    <source>
        <dbReference type="Pfam" id="PF13320"/>
    </source>
</evidence>
<evidence type="ECO:0000259" key="2">
    <source>
        <dbReference type="Pfam" id="PF26607"/>
    </source>
</evidence>
<accession>A0A4R4Q2I5</accession>
<dbReference type="AlphaFoldDB" id="A0A4R4Q2I5"/>
<dbReference type="Pfam" id="PF26607">
    <property type="entry name" value="DUF8189"/>
    <property type="match status" value="1"/>
</dbReference>
<evidence type="ECO:0000313" key="4">
    <source>
        <dbReference type="Proteomes" id="UP000295075"/>
    </source>
</evidence>
<name>A0A4R4Q2I5_9ACTN</name>
<reference evidence="3 4" key="1">
    <citation type="submission" date="2019-03" db="EMBL/GenBank/DDBJ databases">
        <title>Draft genome sequences of novel Actinobacteria.</title>
        <authorList>
            <person name="Sahin N."/>
            <person name="Ay H."/>
            <person name="Saygin H."/>
        </authorList>
    </citation>
    <scope>NUCLEOTIDE SEQUENCE [LARGE SCALE GENOMIC DNA]</scope>
    <source>
        <strain evidence="3 4">JCM 30547</strain>
    </source>
</reference>
<dbReference type="SUPFAM" id="SSF89372">
    <property type="entry name" value="Fucose-specific lectin"/>
    <property type="match status" value="1"/>
</dbReference>
<organism evidence="3 4">
    <name type="scientific">Kribbella albertanoniae</name>
    <dbReference type="NCBI Taxonomy" id="1266829"/>
    <lineage>
        <taxon>Bacteria</taxon>
        <taxon>Bacillati</taxon>
        <taxon>Actinomycetota</taxon>
        <taxon>Actinomycetes</taxon>
        <taxon>Propionibacteriales</taxon>
        <taxon>Kribbellaceae</taxon>
        <taxon>Kribbella</taxon>
    </lineage>
</organism>
<dbReference type="Proteomes" id="UP000295075">
    <property type="component" value="Unassembled WGS sequence"/>
</dbReference>
<keyword evidence="4" id="KW-1185">Reference proteome</keyword>